<organism evidence="1 2">
    <name type="scientific">Serendipita vermifera MAFF 305830</name>
    <dbReference type="NCBI Taxonomy" id="933852"/>
    <lineage>
        <taxon>Eukaryota</taxon>
        <taxon>Fungi</taxon>
        <taxon>Dikarya</taxon>
        <taxon>Basidiomycota</taxon>
        <taxon>Agaricomycotina</taxon>
        <taxon>Agaricomycetes</taxon>
        <taxon>Sebacinales</taxon>
        <taxon>Serendipitaceae</taxon>
        <taxon>Serendipita</taxon>
    </lineage>
</organism>
<dbReference type="AlphaFoldDB" id="A0A0C3AMW2"/>
<protein>
    <submittedName>
        <fullName evidence="1">Uncharacterized protein</fullName>
    </submittedName>
</protein>
<sequence>MEVVPTEVLATYLCPQRIKVKTILLFVHNRVSCRGGGWSSFLLLLPPPTPSLRRQRDQGLDFLFFSPLPCLPIPPGSSRCLGQSRKDNHSLVHLLPPAKCLIKGKAAQPTQQRKAAETYLCLRDSLNTRTAVIKRKKKWYLEQAHPPPRFSAPPDLSCDT</sequence>
<dbReference type="Proteomes" id="UP000054097">
    <property type="component" value="Unassembled WGS sequence"/>
</dbReference>
<evidence type="ECO:0000313" key="1">
    <source>
        <dbReference type="EMBL" id="KIM20586.1"/>
    </source>
</evidence>
<gene>
    <name evidence="1" type="ORF">M408DRAFT_129703</name>
</gene>
<proteinExistence type="predicted"/>
<reference evidence="2" key="2">
    <citation type="submission" date="2015-01" db="EMBL/GenBank/DDBJ databases">
        <title>Evolutionary Origins and Diversification of the Mycorrhizal Mutualists.</title>
        <authorList>
            <consortium name="DOE Joint Genome Institute"/>
            <consortium name="Mycorrhizal Genomics Consortium"/>
            <person name="Kohler A."/>
            <person name="Kuo A."/>
            <person name="Nagy L.G."/>
            <person name="Floudas D."/>
            <person name="Copeland A."/>
            <person name="Barry K.W."/>
            <person name="Cichocki N."/>
            <person name="Veneault-Fourrey C."/>
            <person name="LaButti K."/>
            <person name="Lindquist E.A."/>
            <person name="Lipzen A."/>
            <person name="Lundell T."/>
            <person name="Morin E."/>
            <person name="Murat C."/>
            <person name="Riley R."/>
            <person name="Ohm R."/>
            <person name="Sun H."/>
            <person name="Tunlid A."/>
            <person name="Henrissat B."/>
            <person name="Grigoriev I.V."/>
            <person name="Hibbett D.S."/>
            <person name="Martin F."/>
        </authorList>
    </citation>
    <scope>NUCLEOTIDE SEQUENCE [LARGE SCALE GENOMIC DNA]</scope>
    <source>
        <strain evidence="2">MAFF 305830</strain>
    </source>
</reference>
<name>A0A0C3AMW2_SERVB</name>
<accession>A0A0C3AMW2</accession>
<reference evidence="1 2" key="1">
    <citation type="submission" date="2014-04" db="EMBL/GenBank/DDBJ databases">
        <authorList>
            <consortium name="DOE Joint Genome Institute"/>
            <person name="Kuo A."/>
            <person name="Zuccaro A."/>
            <person name="Kohler A."/>
            <person name="Nagy L.G."/>
            <person name="Floudas D."/>
            <person name="Copeland A."/>
            <person name="Barry K.W."/>
            <person name="Cichocki N."/>
            <person name="Veneault-Fourrey C."/>
            <person name="LaButti K."/>
            <person name="Lindquist E.A."/>
            <person name="Lipzen A."/>
            <person name="Lundell T."/>
            <person name="Morin E."/>
            <person name="Murat C."/>
            <person name="Sun H."/>
            <person name="Tunlid A."/>
            <person name="Henrissat B."/>
            <person name="Grigoriev I.V."/>
            <person name="Hibbett D.S."/>
            <person name="Martin F."/>
            <person name="Nordberg H.P."/>
            <person name="Cantor M.N."/>
            <person name="Hua S.X."/>
        </authorList>
    </citation>
    <scope>NUCLEOTIDE SEQUENCE [LARGE SCALE GENOMIC DNA]</scope>
    <source>
        <strain evidence="1 2">MAFF 305830</strain>
    </source>
</reference>
<dbReference type="HOGENOM" id="CLU_139921_0_0_1"/>
<keyword evidence="2" id="KW-1185">Reference proteome</keyword>
<evidence type="ECO:0000313" key="2">
    <source>
        <dbReference type="Proteomes" id="UP000054097"/>
    </source>
</evidence>
<dbReference type="EMBL" id="KN824419">
    <property type="protein sequence ID" value="KIM20586.1"/>
    <property type="molecule type" value="Genomic_DNA"/>
</dbReference>